<evidence type="ECO:0000313" key="2">
    <source>
        <dbReference type="EMBL" id="KAK4142444.1"/>
    </source>
</evidence>
<dbReference type="GeneID" id="87817782"/>
<keyword evidence="1" id="KW-0732">Signal</keyword>
<dbReference type="AlphaFoldDB" id="A0AAN6V0V4"/>
<feature type="signal peptide" evidence="1">
    <location>
        <begin position="1"/>
        <end position="19"/>
    </location>
</feature>
<accession>A0AAN6V0V4</accession>
<proteinExistence type="predicted"/>
<gene>
    <name evidence="2" type="ORF">C8A04DRAFT_29892</name>
</gene>
<protein>
    <recommendedName>
        <fullName evidence="4">Cell wall protein PhiA</fullName>
    </recommendedName>
</protein>
<evidence type="ECO:0000313" key="3">
    <source>
        <dbReference type="Proteomes" id="UP001302676"/>
    </source>
</evidence>
<name>A0AAN6V0V4_9PEZI</name>
<comment type="caution">
    <text evidence="2">The sequence shown here is derived from an EMBL/GenBank/DDBJ whole genome shotgun (WGS) entry which is preliminary data.</text>
</comment>
<reference evidence="2" key="1">
    <citation type="journal article" date="2023" name="Mol. Phylogenet. Evol.">
        <title>Genome-scale phylogeny and comparative genomics of the fungal order Sordariales.</title>
        <authorList>
            <person name="Hensen N."/>
            <person name="Bonometti L."/>
            <person name="Westerberg I."/>
            <person name="Brannstrom I.O."/>
            <person name="Guillou S."/>
            <person name="Cros-Aarteil S."/>
            <person name="Calhoun S."/>
            <person name="Haridas S."/>
            <person name="Kuo A."/>
            <person name="Mondo S."/>
            <person name="Pangilinan J."/>
            <person name="Riley R."/>
            <person name="LaButti K."/>
            <person name="Andreopoulos B."/>
            <person name="Lipzen A."/>
            <person name="Chen C."/>
            <person name="Yan M."/>
            <person name="Daum C."/>
            <person name="Ng V."/>
            <person name="Clum A."/>
            <person name="Steindorff A."/>
            <person name="Ohm R.A."/>
            <person name="Martin F."/>
            <person name="Silar P."/>
            <person name="Natvig D.O."/>
            <person name="Lalanne C."/>
            <person name="Gautier V."/>
            <person name="Ament-Velasquez S.L."/>
            <person name="Kruys A."/>
            <person name="Hutchinson M.I."/>
            <person name="Powell A.J."/>
            <person name="Barry K."/>
            <person name="Miller A.N."/>
            <person name="Grigoriev I.V."/>
            <person name="Debuchy R."/>
            <person name="Gladieux P."/>
            <person name="Hiltunen Thoren M."/>
            <person name="Johannesson H."/>
        </authorList>
    </citation>
    <scope>NUCLEOTIDE SEQUENCE</scope>
    <source>
        <strain evidence="2">CBS 141.50</strain>
    </source>
</reference>
<keyword evidence="3" id="KW-1185">Reference proteome</keyword>
<organism evidence="2 3">
    <name type="scientific">Dichotomopilus funicola</name>
    <dbReference type="NCBI Taxonomy" id="1934379"/>
    <lineage>
        <taxon>Eukaryota</taxon>
        <taxon>Fungi</taxon>
        <taxon>Dikarya</taxon>
        <taxon>Ascomycota</taxon>
        <taxon>Pezizomycotina</taxon>
        <taxon>Sordariomycetes</taxon>
        <taxon>Sordariomycetidae</taxon>
        <taxon>Sordariales</taxon>
        <taxon>Chaetomiaceae</taxon>
        <taxon>Dichotomopilus</taxon>
    </lineage>
</organism>
<feature type="chain" id="PRO_5042980831" description="Cell wall protein PhiA" evidence="1">
    <location>
        <begin position="20"/>
        <end position="196"/>
    </location>
</feature>
<evidence type="ECO:0008006" key="4">
    <source>
        <dbReference type="Google" id="ProtNLM"/>
    </source>
</evidence>
<dbReference type="RefSeq" id="XP_062635815.1">
    <property type="nucleotide sequence ID" value="XM_062781169.1"/>
</dbReference>
<dbReference type="Proteomes" id="UP001302676">
    <property type="component" value="Unassembled WGS sequence"/>
</dbReference>
<evidence type="ECO:0000256" key="1">
    <source>
        <dbReference type="SAM" id="SignalP"/>
    </source>
</evidence>
<reference evidence="2" key="2">
    <citation type="submission" date="2023-05" db="EMBL/GenBank/DDBJ databases">
        <authorList>
            <consortium name="Lawrence Berkeley National Laboratory"/>
            <person name="Steindorff A."/>
            <person name="Hensen N."/>
            <person name="Bonometti L."/>
            <person name="Westerberg I."/>
            <person name="Brannstrom I.O."/>
            <person name="Guillou S."/>
            <person name="Cros-Aarteil S."/>
            <person name="Calhoun S."/>
            <person name="Haridas S."/>
            <person name="Kuo A."/>
            <person name="Mondo S."/>
            <person name="Pangilinan J."/>
            <person name="Riley R."/>
            <person name="Labutti K."/>
            <person name="Andreopoulos B."/>
            <person name="Lipzen A."/>
            <person name="Chen C."/>
            <person name="Yanf M."/>
            <person name="Daum C."/>
            <person name="Ng V."/>
            <person name="Clum A."/>
            <person name="Ohm R."/>
            <person name="Martin F."/>
            <person name="Silar P."/>
            <person name="Natvig D."/>
            <person name="Lalanne C."/>
            <person name="Gautier V."/>
            <person name="Ament-Velasquez S.L."/>
            <person name="Kruys A."/>
            <person name="Hutchinson M.I."/>
            <person name="Powell A.J."/>
            <person name="Barry K."/>
            <person name="Miller A.N."/>
            <person name="Grigoriev I.V."/>
            <person name="Debuchy R."/>
            <person name="Gladieux P."/>
            <person name="Thoren M.H."/>
            <person name="Johannesson H."/>
        </authorList>
    </citation>
    <scope>NUCLEOTIDE SEQUENCE</scope>
    <source>
        <strain evidence="2">CBS 141.50</strain>
    </source>
</reference>
<dbReference type="EMBL" id="MU853597">
    <property type="protein sequence ID" value="KAK4142444.1"/>
    <property type="molecule type" value="Genomic_DNA"/>
</dbReference>
<sequence>MQLTTIFTLLAGTAASVSAVALTPRATSRNFILRVQDDQAGLRGQVLSASKSRLWVSLPEDQQDAQCEKGPEAGWIKGAAALFLRDSELFLYGGGDHAVQKFGVDRQANDRDNLKYFDTTHDNPSDTVVTRGWYIDSGRNALAFSGALLLACPESGAYTVGVFQGKSTPEDRANCIPFHPEVVENDASVPCEYSEE</sequence>